<dbReference type="AlphaFoldDB" id="A0A1L3SN96"/>
<reference evidence="4" key="1">
    <citation type="submission" date="2016-11" db="EMBL/GenBank/DDBJ databases">
        <title>Mesorhizobium oceanicum sp. nov., isolated from deep seawater in South China Sea.</title>
        <authorList>
            <person name="Fu G.-Y."/>
        </authorList>
    </citation>
    <scope>NUCLEOTIDE SEQUENCE [LARGE SCALE GENOMIC DNA]</scope>
    <source>
        <strain evidence="4">B7</strain>
    </source>
</reference>
<gene>
    <name evidence="3" type="ORF">BSQ44_05420</name>
</gene>
<comment type="similarity">
    <text evidence="1">Belongs to the RelE toxin family.</text>
</comment>
<evidence type="ECO:0000256" key="2">
    <source>
        <dbReference type="ARBA" id="ARBA00022649"/>
    </source>
</evidence>
<accession>A0A1L3SN96</accession>
<dbReference type="InterPro" id="IPR051803">
    <property type="entry name" value="TA_system_RelE-like_toxin"/>
</dbReference>
<dbReference type="PANTHER" id="PTHR33755">
    <property type="entry name" value="TOXIN PARE1-RELATED"/>
    <property type="match status" value="1"/>
</dbReference>
<evidence type="ECO:0008006" key="5">
    <source>
        <dbReference type="Google" id="ProtNLM"/>
    </source>
</evidence>
<evidence type="ECO:0000313" key="4">
    <source>
        <dbReference type="Proteomes" id="UP000182840"/>
    </source>
</evidence>
<dbReference type="Proteomes" id="UP000182840">
    <property type="component" value="Chromosome"/>
</dbReference>
<dbReference type="STRING" id="1670800.BSQ44_05420"/>
<organism evidence="3 4">
    <name type="scientific">Aquibium oceanicum</name>
    <dbReference type="NCBI Taxonomy" id="1670800"/>
    <lineage>
        <taxon>Bacteria</taxon>
        <taxon>Pseudomonadati</taxon>
        <taxon>Pseudomonadota</taxon>
        <taxon>Alphaproteobacteria</taxon>
        <taxon>Hyphomicrobiales</taxon>
        <taxon>Phyllobacteriaceae</taxon>
        <taxon>Aquibium</taxon>
    </lineage>
</organism>
<dbReference type="OrthoDB" id="595470at2"/>
<sequence>MKVVFLPSATPDVRWFARYYRSVFPQGRSSARKHMAKAVTLLSENPAAGRALPEGDQRELVILRTPFVLVYRIAASEIEILRLRDARADPTAQDNPDRGPEA</sequence>
<dbReference type="Gene3D" id="3.30.2310.20">
    <property type="entry name" value="RelE-like"/>
    <property type="match status" value="1"/>
</dbReference>
<evidence type="ECO:0000256" key="1">
    <source>
        <dbReference type="ARBA" id="ARBA00006226"/>
    </source>
</evidence>
<keyword evidence="4" id="KW-1185">Reference proteome</keyword>
<name>A0A1L3SN96_9HYPH</name>
<dbReference type="InterPro" id="IPR035093">
    <property type="entry name" value="RelE/ParE_toxin_dom_sf"/>
</dbReference>
<dbReference type="InterPro" id="IPR007712">
    <property type="entry name" value="RelE/ParE_toxin"/>
</dbReference>
<protein>
    <recommendedName>
        <fullName evidence="5">Plasmid stabilization protein</fullName>
    </recommendedName>
</protein>
<proteinExistence type="inferred from homology"/>
<dbReference type="KEGG" id="meso:BSQ44_05420"/>
<dbReference type="Pfam" id="PF05016">
    <property type="entry name" value="ParE_toxin"/>
    <property type="match status" value="1"/>
</dbReference>
<dbReference type="EMBL" id="CP018171">
    <property type="protein sequence ID" value="APH70879.1"/>
    <property type="molecule type" value="Genomic_DNA"/>
</dbReference>
<keyword evidence="2" id="KW-1277">Toxin-antitoxin system</keyword>
<dbReference type="RefSeq" id="WP_072602288.1">
    <property type="nucleotide sequence ID" value="NZ_CP018171.1"/>
</dbReference>
<evidence type="ECO:0000313" key="3">
    <source>
        <dbReference type="EMBL" id="APH70879.1"/>
    </source>
</evidence>